<reference evidence="3" key="1">
    <citation type="submission" date="2020-06" db="EMBL/GenBank/DDBJ databases">
        <authorList>
            <consortium name="Plant Systems Biology data submission"/>
        </authorList>
    </citation>
    <scope>NUCLEOTIDE SEQUENCE</scope>
    <source>
        <strain evidence="3">D6</strain>
    </source>
</reference>
<keyword evidence="2" id="KW-1133">Transmembrane helix</keyword>
<comment type="caution">
    <text evidence="3">The sequence shown here is derived from an EMBL/GenBank/DDBJ whole genome shotgun (WGS) entry which is preliminary data.</text>
</comment>
<evidence type="ECO:0000313" key="3">
    <source>
        <dbReference type="EMBL" id="CAB9529511.1"/>
    </source>
</evidence>
<dbReference type="EMBL" id="CAICTM010002524">
    <property type="protein sequence ID" value="CAB9529511.1"/>
    <property type="molecule type" value="Genomic_DNA"/>
</dbReference>
<feature type="compositionally biased region" description="Basic and acidic residues" evidence="1">
    <location>
        <begin position="58"/>
        <end position="70"/>
    </location>
</feature>
<feature type="region of interest" description="Disordered" evidence="1">
    <location>
        <begin position="47"/>
        <end position="70"/>
    </location>
</feature>
<dbReference type="AlphaFoldDB" id="A0A9N8HXK4"/>
<sequence>MLPVSAPPSPRKIFRAKWCHSSIFLLTILSLFVWTQHLFVPTEHHLSRPKSKGFQFSPREHQRLKEKRSNTTKEGANFCALFFVYGHVPRYENEAVQQMQRLKTLNPKMTTIMVTDNPSLQDESPAAIDILQIISRPKFSFQRFLGIFGIKEFSTRLYYISTVFEWAPSCDMVLSLDSHVTVCSSNLYERLEELYSNPSFFIGTNVENAPHWKMSSFAFLEKHMKYNLLPHNYAIAYTPESIPFVKRWYQFMKSWKTFFQYQQDDQRPLAHLLQEPGAPPFTRLPEHLFLGSKSIHKGKYGFYPRFTYVYEESNITLVHSYRSPGLPDGVTDICEVYQQATSEPRMMLWHSLEDSYHIVKSAQQCEAELSHIDEKQLCRDPGHLYALSSKSSRDRWLNGP</sequence>
<feature type="transmembrane region" description="Helical" evidence="2">
    <location>
        <begin position="21"/>
        <end position="40"/>
    </location>
</feature>
<accession>A0A9N8HXK4</accession>
<evidence type="ECO:0000313" key="4">
    <source>
        <dbReference type="Proteomes" id="UP001153069"/>
    </source>
</evidence>
<keyword evidence="2" id="KW-0472">Membrane</keyword>
<proteinExistence type="predicted"/>
<evidence type="ECO:0000256" key="1">
    <source>
        <dbReference type="SAM" id="MobiDB-lite"/>
    </source>
</evidence>
<dbReference type="Proteomes" id="UP001153069">
    <property type="component" value="Unassembled WGS sequence"/>
</dbReference>
<keyword evidence="4" id="KW-1185">Reference proteome</keyword>
<evidence type="ECO:0000256" key="2">
    <source>
        <dbReference type="SAM" id="Phobius"/>
    </source>
</evidence>
<gene>
    <name evidence="3" type="ORF">SEMRO_2526_G330280.2</name>
</gene>
<name>A0A9N8HXK4_9STRA</name>
<keyword evidence="2" id="KW-0812">Transmembrane</keyword>
<organism evidence="3 4">
    <name type="scientific">Seminavis robusta</name>
    <dbReference type="NCBI Taxonomy" id="568900"/>
    <lineage>
        <taxon>Eukaryota</taxon>
        <taxon>Sar</taxon>
        <taxon>Stramenopiles</taxon>
        <taxon>Ochrophyta</taxon>
        <taxon>Bacillariophyta</taxon>
        <taxon>Bacillariophyceae</taxon>
        <taxon>Bacillariophycidae</taxon>
        <taxon>Naviculales</taxon>
        <taxon>Naviculaceae</taxon>
        <taxon>Seminavis</taxon>
    </lineage>
</organism>
<protein>
    <submittedName>
        <fullName evidence="3">Uncharacterized protein</fullName>
    </submittedName>
</protein>